<dbReference type="Proteomes" id="UP001140094">
    <property type="component" value="Unassembled WGS sequence"/>
</dbReference>
<organism evidence="2 3">
    <name type="scientific">Coemansia guatemalensis</name>
    <dbReference type="NCBI Taxonomy" id="2761395"/>
    <lineage>
        <taxon>Eukaryota</taxon>
        <taxon>Fungi</taxon>
        <taxon>Fungi incertae sedis</taxon>
        <taxon>Zoopagomycota</taxon>
        <taxon>Kickxellomycotina</taxon>
        <taxon>Kickxellomycetes</taxon>
        <taxon>Kickxellales</taxon>
        <taxon>Kickxellaceae</taxon>
        <taxon>Coemansia</taxon>
    </lineage>
</organism>
<reference evidence="2" key="1">
    <citation type="submission" date="2022-07" db="EMBL/GenBank/DDBJ databases">
        <title>Phylogenomic reconstructions and comparative analyses of Kickxellomycotina fungi.</title>
        <authorList>
            <person name="Reynolds N.K."/>
            <person name="Stajich J.E."/>
            <person name="Barry K."/>
            <person name="Grigoriev I.V."/>
            <person name="Crous P."/>
            <person name="Smith M.E."/>
        </authorList>
    </citation>
    <scope>NUCLEOTIDE SEQUENCE</scope>
    <source>
        <strain evidence="2">NRRL 1565</strain>
    </source>
</reference>
<evidence type="ECO:0000256" key="1">
    <source>
        <dbReference type="SAM" id="MobiDB-lite"/>
    </source>
</evidence>
<accession>A0A9W8HWA9</accession>
<gene>
    <name evidence="2" type="ORF">H4R20_001990</name>
</gene>
<feature type="compositionally biased region" description="Pro residues" evidence="1">
    <location>
        <begin position="63"/>
        <end position="76"/>
    </location>
</feature>
<keyword evidence="3" id="KW-1185">Reference proteome</keyword>
<dbReference type="AlphaFoldDB" id="A0A9W8HWA9"/>
<name>A0A9W8HWA9_9FUNG</name>
<sequence>MAGEKHVLQQQAAPADVIQSGSANGATHNTFLHLRLEPFISSSLIEILDVLARPVPGSASVPSTPPPTYEPPPPSYASPDIRSVASMSTLDLGISAASIFVDSDRDSISIVTIDSCAYNDSVMDHRGVNSGSSVYSFGLSNSGSNSNIGGNGGAPGLHSELVMSVIMYEFLTHRPSLSRSPSRDTIMTSAGPH</sequence>
<proteinExistence type="predicted"/>
<evidence type="ECO:0000313" key="3">
    <source>
        <dbReference type="Proteomes" id="UP001140094"/>
    </source>
</evidence>
<comment type="caution">
    <text evidence="2">The sequence shown here is derived from an EMBL/GenBank/DDBJ whole genome shotgun (WGS) entry which is preliminary data.</text>
</comment>
<dbReference type="OrthoDB" id="5583871at2759"/>
<feature type="region of interest" description="Disordered" evidence="1">
    <location>
        <begin position="57"/>
        <end position="77"/>
    </location>
</feature>
<protein>
    <submittedName>
        <fullName evidence="2">Uncharacterized protein</fullName>
    </submittedName>
</protein>
<evidence type="ECO:0000313" key="2">
    <source>
        <dbReference type="EMBL" id="KAJ2805678.1"/>
    </source>
</evidence>
<dbReference type="EMBL" id="JANBUO010000267">
    <property type="protein sequence ID" value="KAJ2805678.1"/>
    <property type="molecule type" value="Genomic_DNA"/>
</dbReference>